<feature type="binding site" evidence="11">
    <location>
        <begin position="19"/>
        <end position="26"/>
    </location>
    <ligand>
        <name>ATP</name>
        <dbReference type="ChEBI" id="CHEBI:30616"/>
    </ligand>
</feature>
<dbReference type="FunCoup" id="A0A409VMJ4">
    <property type="interactions" value="260"/>
</dbReference>
<dbReference type="InterPro" id="IPR014017">
    <property type="entry name" value="DNA_helicase_UvrD-like_C"/>
</dbReference>
<evidence type="ECO:0000256" key="6">
    <source>
        <dbReference type="ARBA" id="ARBA00023125"/>
    </source>
</evidence>
<dbReference type="InterPro" id="IPR027417">
    <property type="entry name" value="P-loop_NTPase"/>
</dbReference>
<evidence type="ECO:0000256" key="10">
    <source>
        <dbReference type="ARBA" id="ARBA00048988"/>
    </source>
</evidence>
<evidence type="ECO:0000313" key="15">
    <source>
        <dbReference type="EMBL" id="PPQ67485.1"/>
    </source>
</evidence>
<evidence type="ECO:0000256" key="12">
    <source>
        <dbReference type="SAM" id="MobiDB-lite"/>
    </source>
</evidence>
<evidence type="ECO:0000256" key="9">
    <source>
        <dbReference type="ARBA" id="ARBA00034808"/>
    </source>
</evidence>
<dbReference type="CDD" id="cd17932">
    <property type="entry name" value="DEXQc_UvrD"/>
    <property type="match status" value="1"/>
</dbReference>
<dbReference type="PANTHER" id="PTHR11070:SF2">
    <property type="entry name" value="ATP-DEPENDENT DNA HELICASE SRS2"/>
    <property type="match status" value="1"/>
</dbReference>
<evidence type="ECO:0000259" key="13">
    <source>
        <dbReference type="PROSITE" id="PS51198"/>
    </source>
</evidence>
<protein>
    <recommendedName>
        <fullName evidence="9">DNA 3'-5' helicase</fullName>
        <ecNumber evidence="9">5.6.2.4</ecNumber>
    </recommendedName>
</protein>
<comment type="caution">
    <text evidence="15">The sequence shown here is derived from an EMBL/GenBank/DDBJ whole genome shotgun (WGS) entry which is preliminary data.</text>
</comment>
<dbReference type="Pfam" id="PF13361">
    <property type="entry name" value="UvrD_C"/>
    <property type="match status" value="1"/>
</dbReference>
<dbReference type="SUPFAM" id="SSF52540">
    <property type="entry name" value="P-loop containing nucleoside triphosphate hydrolases"/>
    <property type="match status" value="1"/>
</dbReference>
<dbReference type="InParanoid" id="A0A409VMJ4"/>
<evidence type="ECO:0000256" key="2">
    <source>
        <dbReference type="ARBA" id="ARBA00022741"/>
    </source>
</evidence>
<evidence type="ECO:0000259" key="14">
    <source>
        <dbReference type="PROSITE" id="PS51217"/>
    </source>
</evidence>
<keyword evidence="6" id="KW-0238">DNA-binding</keyword>
<dbReference type="Gene3D" id="1.10.10.160">
    <property type="match status" value="1"/>
</dbReference>
<evidence type="ECO:0000256" key="11">
    <source>
        <dbReference type="PROSITE-ProRule" id="PRU00560"/>
    </source>
</evidence>
<feature type="compositionally biased region" description="Polar residues" evidence="12">
    <location>
        <begin position="1068"/>
        <end position="1087"/>
    </location>
</feature>
<dbReference type="Pfam" id="PF00580">
    <property type="entry name" value="UvrD-helicase"/>
    <property type="match status" value="1"/>
</dbReference>
<dbReference type="PROSITE" id="PS51217">
    <property type="entry name" value="UVRD_HELICASE_CTER"/>
    <property type="match status" value="1"/>
</dbReference>
<dbReference type="GO" id="GO:0003677">
    <property type="term" value="F:DNA binding"/>
    <property type="evidence" value="ECO:0007669"/>
    <property type="project" value="UniProtKB-KW"/>
</dbReference>
<keyword evidence="4 11" id="KW-0347">Helicase</keyword>
<keyword evidence="2 11" id="KW-0547">Nucleotide-binding</keyword>
<feature type="non-terminal residue" evidence="15">
    <location>
        <position position="1"/>
    </location>
</feature>
<evidence type="ECO:0000256" key="4">
    <source>
        <dbReference type="ARBA" id="ARBA00022806"/>
    </source>
</evidence>
<comment type="similarity">
    <text evidence="1">Belongs to the helicase family. UvrD subfamily.</text>
</comment>
<reference evidence="15 16" key="1">
    <citation type="journal article" date="2018" name="Evol. Lett.">
        <title>Horizontal gene cluster transfer increased hallucinogenic mushroom diversity.</title>
        <authorList>
            <person name="Reynolds H.T."/>
            <person name="Vijayakumar V."/>
            <person name="Gluck-Thaler E."/>
            <person name="Korotkin H.B."/>
            <person name="Matheny P.B."/>
            <person name="Slot J.C."/>
        </authorList>
    </citation>
    <scope>NUCLEOTIDE SEQUENCE [LARGE SCALE GENOMIC DNA]</scope>
    <source>
        <strain evidence="15 16">2631</strain>
    </source>
</reference>
<dbReference type="GO" id="GO:0043138">
    <property type="term" value="F:3'-5' DNA helicase activity"/>
    <property type="evidence" value="ECO:0007669"/>
    <property type="project" value="UniProtKB-EC"/>
</dbReference>
<dbReference type="PROSITE" id="PS51198">
    <property type="entry name" value="UVRD_HELICASE_ATP_BIND"/>
    <property type="match status" value="1"/>
</dbReference>
<accession>A0A409VMJ4</accession>
<dbReference type="EMBL" id="NHYD01003973">
    <property type="protein sequence ID" value="PPQ67485.1"/>
    <property type="molecule type" value="Genomic_DNA"/>
</dbReference>
<evidence type="ECO:0000313" key="16">
    <source>
        <dbReference type="Proteomes" id="UP000283269"/>
    </source>
</evidence>
<dbReference type="InterPro" id="IPR014016">
    <property type="entry name" value="UvrD-like_ATP-bd"/>
</dbReference>
<evidence type="ECO:0000256" key="8">
    <source>
        <dbReference type="ARBA" id="ARBA00034617"/>
    </source>
</evidence>
<dbReference type="EC" id="5.6.2.4" evidence="9"/>
<dbReference type="InterPro" id="IPR013986">
    <property type="entry name" value="DExx_box_DNA_helicase_dom_sf"/>
</dbReference>
<dbReference type="Gene3D" id="3.40.50.300">
    <property type="entry name" value="P-loop containing nucleotide triphosphate hydrolases"/>
    <property type="match status" value="2"/>
</dbReference>
<keyword evidence="3 11" id="KW-0378">Hydrolase</keyword>
<dbReference type="GO" id="GO:0005634">
    <property type="term" value="C:nucleus"/>
    <property type="evidence" value="ECO:0007669"/>
    <property type="project" value="TreeGrafter"/>
</dbReference>
<dbReference type="GO" id="GO:0016787">
    <property type="term" value="F:hydrolase activity"/>
    <property type="evidence" value="ECO:0007669"/>
    <property type="project" value="UniProtKB-UniRule"/>
</dbReference>
<dbReference type="AlphaFoldDB" id="A0A409VMJ4"/>
<dbReference type="OrthoDB" id="1470711at2759"/>
<feature type="region of interest" description="Disordered" evidence="12">
    <location>
        <begin position="840"/>
        <end position="861"/>
    </location>
</feature>
<evidence type="ECO:0000256" key="7">
    <source>
        <dbReference type="ARBA" id="ARBA00023235"/>
    </source>
</evidence>
<feature type="domain" description="UvrD-like helicase ATP-binding" evidence="13">
    <location>
        <begin position="1"/>
        <end position="319"/>
    </location>
</feature>
<keyword evidence="5 11" id="KW-0067">ATP-binding</keyword>
<dbReference type="InterPro" id="IPR000212">
    <property type="entry name" value="DNA_helicase_UvrD/REP"/>
</dbReference>
<feature type="region of interest" description="Disordered" evidence="12">
    <location>
        <begin position="1068"/>
        <end position="1110"/>
    </location>
</feature>
<comment type="catalytic activity">
    <reaction evidence="10">
        <text>ATP + H2O = ADP + phosphate + H(+)</text>
        <dbReference type="Rhea" id="RHEA:13065"/>
        <dbReference type="ChEBI" id="CHEBI:15377"/>
        <dbReference type="ChEBI" id="CHEBI:15378"/>
        <dbReference type="ChEBI" id="CHEBI:30616"/>
        <dbReference type="ChEBI" id="CHEBI:43474"/>
        <dbReference type="ChEBI" id="CHEBI:456216"/>
        <dbReference type="EC" id="5.6.2.4"/>
    </reaction>
</comment>
<keyword evidence="16" id="KW-1185">Reference proteome</keyword>
<comment type="catalytic activity">
    <reaction evidence="8">
        <text>Couples ATP hydrolysis with the unwinding of duplex DNA by translocating in the 3'-5' direction.</text>
        <dbReference type="EC" id="5.6.2.4"/>
    </reaction>
</comment>
<proteinExistence type="inferred from homology"/>
<dbReference type="Proteomes" id="UP000283269">
    <property type="component" value="Unassembled WGS sequence"/>
</dbReference>
<evidence type="ECO:0000256" key="3">
    <source>
        <dbReference type="ARBA" id="ARBA00022801"/>
    </source>
</evidence>
<dbReference type="GO" id="GO:0000725">
    <property type="term" value="P:recombinational repair"/>
    <property type="evidence" value="ECO:0007669"/>
    <property type="project" value="TreeGrafter"/>
</dbReference>
<dbReference type="GO" id="GO:0005524">
    <property type="term" value="F:ATP binding"/>
    <property type="evidence" value="ECO:0007669"/>
    <property type="project" value="UniProtKB-UniRule"/>
</dbReference>
<dbReference type="PANTHER" id="PTHR11070">
    <property type="entry name" value="UVRD / RECB / PCRA DNA HELICASE FAMILY MEMBER"/>
    <property type="match status" value="1"/>
</dbReference>
<evidence type="ECO:0000256" key="1">
    <source>
        <dbReference type="ARBA" id="ARBA00009922"/>
    </source>
</evidence>
<dbReference type="Gene3D" id="1.10.486.10">
    <property type="entry name" value="PCRA, domain 4"/>
    <property type="match status" value="1"/>
</dbReference>
<feature type="region of interest" description="Disordered" evidence="12">
    <location>
        <begin position="989"/>
        <end position="1010"/>
    </location>
</feature>
<organism evidence="15 16">
    <name type="scientific">Psilocybe cyanescens</name>
    <dbReference type="NCBI Taxonomy" id="93625"/>
    <lineage>
        <taxon>Eukaryota</taxon>
        <taxon>Fungi</taxon>
        <taxon>Dikarya</taxon>
        <taxon>Basidiomycota</taxon>
        <taxon>Agaricomycotina</taxon>
        <taxon>Agaricomycetes</taxon>
        <taxon>Agaricomycetidae</taxon>
        <taxon>Agaricales</taxon>
        <taxon>Agaricineae</taxon>
        <taxon>Strophariaceae</taxon>
        <taxon>Psilocybe</taxon>
    </lineage>
</organism>
<gene>
    <name evidence="15" type="ORF">CVT25_006026</name>
</gene>
<name>A0A409VMJ4_PSICY</name>
<keyword evidence="7" id="KW-0413">Isomerase</keyword>
<sequence>SVILLAVEHDPTVPLQILAGPGSGKTKVLTARIARLITTHKMAPSSICAVTFTNKAANEMRDRLTKLIGKSKTTALKMGTFHSICVRYLRMYPSVVNLDANFTICDADESKKLLAALMKPYAEYMVNHDITLSDGTVFSFISKAKAKGQSAAMFFQEVEQSEARKSKHSIPQPAQEEKKSTQRIVAEVYIGYEQILKANNALDFDDLLVYGVKLFSTHAESVVWCKHILVDEFQDTNTMQYELMKTIGIRRCVTIVGDPDQSSKLLITGAFVGIPTNTFSSLWVALCRSDKLVQDATSYGISDFPDTQQVFLEQNYRSTASILRACLAVVAEDKNRIPKSLHTSHPLGATPFVGTFETEKEEARFIASEIKRCVANMGGILRWGDFVILLRFNALSRPIESALQKEGIPCRILGGHKFFERMEVKDILAYLQLADNPSFNPAFIRAVKVPSRGMGDKSLSELATRAQELNISQLELVERIHDNKAADIKPTIKKKIVSFVKTIRCLKKLDEEVIHVLLLTRFHIHTIVKKCPPSDLIRKLLEMIHYEDHLKKTQQDWDSRWENVQELITFASEIEADALKNSASLDEAAVGLQVEQSSVLRDFLQASTLSSEGDNDGEDQVQEKVTLSTCHAAKGLEWPVVMVPSVDQETFPFYRTEDIEEERSRLLYVAFTRAQSLLYVLVADKRLVAGKTKSKRLSNFVASVRGKDESLFSYDVPRFLPEDRAVVSKVLDRPHPDEVEIKRRLDELELDGTHLQPTFQTRTGEMSTMSLLGVRSNIHDAPNSSVNLAAMYAAPDALAAISATFMRDFKKPAFSRPTKPLSSSNTFSTAFTPSSGVFIHSLQTGATPPNPQQDFSSGTFSSPLLVESSRQGLNRAHTSGQQQPARHTHFQTLDQNGLPLNFSKVSAVINKPPPKPVLPHRATVAVNPTPLSGALSSRSNVQVAPSYSQNRQLGEFSSKPNSFSLKQDVMDGVLDDIPDADYDMELFCSAPDPPKSSKAPSAQRKTSTSNTTALNDVSITANYQTGLSVSGLRPAAARVVLAQPKKGPPGPSSIPSVVTDLPTLNKVVQTEPSQSSHITNPLPQSTGVKRRLGMGRSMTGYSNKKFKKPL</sequence>
<feature type="domain" description="UvrD-like helicase C-terminal" evidence="14">
    <location>
        <begin position="320"/>
        <end position="635"/>
    </location>
</feature>
<dbReference type="STRING" id="93625.A0A409VMJ4"/>
<evidence type="ECO:0000256" key="5">
    <source>
        <dbReference type="ARBA" id="ARBA00022840"/>
    </source>
</evidence>